<accession>A0AAP8J054</accession>
<name>A0AAP8J054_LACRH</name>
<evidence type="ECO:0000313" key="4">
    <source>
        <dbReference type="Proteomes" id="UP000189067"/>
    </source>
</evidence>
<reference evidence="2 4" key="1">
    <citation type="submission" date="2017-01" db="EMBL/GenBank/DDBJ databases">
        <title>In silico prediction, in vitro antibacterial spectrum and physicochemical properties of a putative bacteriocin produced by Lactobacillus rhamnosus strain L156.4.</title>
        <authorList>
            <person name="Silveira A.M."/>
            <person name="Monteiro A.S."/>
            <person name="Santos V.L."/>
            <person name="Nicoli J.R."/>
            <person name="Azevedo V."/>
            <person name="Soares S.C."/>
            <person name="Castro-Oliveira L."/>
            <person name="Dias-Souza M.V."/>
            <person name="Nardi R.M."/>
        </authorList>
    </citation>
    <scope>NUCLEOTIDE SEQUENCE [LARGE SCALE GENOMIC DNA]</scope>
    <source>
        <strain evidence="2 4">L156.4</strain>
    </source>
</reference>
<evidence type="ECO:0000313" key="5">
    <source>
        <dbReference type="Proteomes" id="UP000234212"/>
    </source>
</evidence>
<keyword evidence="1" id="KW-0812">Transmembrane</keyword>
<evidence type="ECO:0000256" key="1">
    <source>
        <dbReference type="SAM" id="Phobius"/>
    </source>
</evidence>
<dbReference type="EMBL" id="PKJX01000002">
    <property type="protein sequence ID" value="PLA57432.1"/>
    <property type="molecule type" value="Genomic_DNA"/>
</dbReference>
<evidence type="ECO:0000313" key="2">
    <source>
        <dbReference type="EMBL" id="ONN73472.1"/>
    </source>
</evidence>
<sequence length="59" mass="6505">MIVTGEKMAKIIIWIGVVFLILYMLAGMFKLIPGIDFIVPMLILASSILTLVSSSTFDE</sequence>
<keyword evidence="1" id="KW-1133">Transmembrane helix</keyword>
<dbReference type="EMBL" id="MTJY01000060">
    <property type="protein sequence ID" value="ONN73472.1"/>
    <property type="molecule type" value="Genomic_DNA"/>
</dbReference>
<keyword evidence="1" id="KW-0472">Membrane</keyword>
<dbReference type="GeneID" id="69830596"/>
<reference evidence="3 5" key="2">
    <citation type="submission" date="2017-12" db="EMBL/GenBank/DDBJ databases">
        <title>Phylogenetic diversity of female urinary microbiome.</title>
        <authorList>
            <person name="Thomas-White K."/>
            <person name="Wolfe A.J."/>
        </authorList>
    </citation>
    <scope>NUCLEOTIDE SEQUENCE [LARGE SCALE GENOMIC DNA]</scope>
    <source>
        <strain evidence="3 5">UMB0004</strain>
    </source>
</reference>
<dbReference type="Proteomes" id="UP000189067">
    <property type="component" value="Unassembled WGS sequence"/>
</dbReference>
<feature type="transmembrane region" description="Helical" evidence="1">
    <location>
        <begin position="38"/>
        <end position="57"/>
    </location>
</feature>
<gene>
    <name evidence="2" type="ORF">BWR10_14340</name>
    <name evidence="3" type="ORF">CYJ91_06435</name>
</gene>
<organism evidence="3 5">
    <name type="scientific">Lacticaseibacillus rhamnosus</name>
    <name type="common">Lactobacillus rhamnosus</name>
    <dbReference type="NCBI Taxonomy" id="47715"/>
    <lineage>
        <taxon>Bacteria</taxon>
        <taxon>Bacillati</taxon>
        <taxon>Bacillota</taxon>
        <taxon>Bacilli</taxon>
        <taxon>Lactobacillales</taxon>
        <taxon>Lactobacillaceae</taxon>
        <taxon>Lacticaseibacillus</taxon>
    </lineage>
</organism>
<comment type="caution">
    <text evidence="3">The sequence shown here is derived from an EMBL/GenBank/DDBJ whole genome shotgun (WGS) entry which is preliminary data.</text>
</comment>
<evidence type="ECO:0000313" key="3">
    <source>
        <dbReference type="EMBL" id="PLA57432.1"/>
    </source>
</evidence>
<dbReference type="Proteomes" id="UP000234212">
    <property type="component" value="Unassembled WGS sequence"/>
</dbReference>
<dbReference type="AlphaFoldDB" id="A0AAP8J054"/>
<feature type="transmembrane region" description="Helical" evidence="1">
    <location>
        <begin position="12"/>
        <end position="32"/>
    </location>
</feature>
<protein>
    <submittedName>
        <fullName evidence="3">Uncharacterized protein</fullName>
    </submittedName>
</protein>
<proteinExistence type="predicted"/>
<dbReference type="RefSeq" id="WP_005685702.1">
    <property type="nucleotide sequence ID" value="NZ_BSWG01000010.1"/>
</dbReference>